<keyword evidence="1" id="KW-1133">Transmembrane helix</keyword>
<name>A0ABN2Z1R1_9ACTN</name>
<feature type="transmembrane region" description="Helical" evidence="1">
    <location>
        <begin position="36"/>
        <end position="59"/>
    </location>
</feature>
<feature type="transmembrane region" description="Helical" evidence="1">
    <location>
        <begin position="94"/>
        <end position="111"/>
    </location>
</feature>
<dbReference type="RefSeq" id="WP_344461842.1">
    <property type="nucleotide sequence ID" value="NZ_BAAANT010000005.1"/>
</dbReference>
<evidence type="ECO:0000256" key="1">
    <source>
        <dbReference type="SAM" id="Phobius"/>
    </source>
</evidence>
<comment type="caution">
    <text evidence="2">The sequence shown here is derived from an EMBL/GenBank/DDBJ whole genome shotgun (WGS) entry which is preliminary data.</text>
</comment>
<dbReference type="EMBL" id="BAAANT010000005">
    <property type="protein sequence ID" value="GAA2135432.1"/>
    <property type="molecule type" value="Genomic_DNA"/>
</dbReference>
<keyword evidence="1" id="KW-0812">Transmembrane</keyword>
<protein>
    <recommendedName>
        <fullName evidence="4">DUF2568 domain-containing protein</fullName>
    </recommendedName>
</protein>
<feature type="transmembrane region" description="Helical" evidence="1">
    <location>
        <begin position="12"/>
        <end position="30"/>
    </location>
</feature>
<keyword evidence="1" id="KW-0472">Membrane</keyword>
<gene>
    <name evidence="2" type="ORF">GCM10009760_13980</name>
</gene>
<accession>A0ABN2Z1R1</accession>
<feature type="transmembrane region" description="Helical" evidence="1">
    <location>
        <begin position="66"/>
        <end position="88"/>
    </location>
</feature>
<evidence type="ECO:0000313" key="2">
    <source>
        <dbReference type="EMBL" id="GAA2135432.1"/>
    </source>
</evidence>
<evidence type="ECO:0000313" key="3">
    <source>
        <dbReference type="Proteomes" id="UP001422759"/>
    </source>
</evidence>
<proteinExistence type="predicted"/>
<keyword evidence="3" id="KW-1185">Reference proteome</keyword>
<dbReference type="Proteomes" id="UP001422759">
    <property type="component" value="Unassembled WGS sequence"/>
</dbReference>
<dbReference type="InterPro" id="IPR021214">
    <property type="entry name" value="DUF2568"/>
</dbReference>
<evidence type="ECO:0008006" key="4">
    <source>
        <dbReference type="Google" id="ProtNLM"/>
    </source>
</evidence>
<sequence>MIPAPLHVVNEGLAFVIEVAALAALCWWGFSTGSGAVTHLLLGIGAPLVAAVLWGMFAAPKARFQVPLAGVLLVKFLVFAAATAGLWAIDRHTLATVFGVVAAVNTVVATVDRRALMHQQS</sequence>
<reference evidence="2 3" key="1">
    <citation type="journal article" date="2019" name="Int. J. Syst. Evol. Microbiol.">
        <title>The Global Catalogue of Microorganisms (GCM) 10K type strain sequencing project: providing services to taxonomists for standard genome sequencing and annotation.</title>
        <authorList>
            <consortium name="The Broad Institute Genomics Platform"/>
            <consortium name="The Broad Institute Genome Sequencing Center for Infectious Disease"/>
            <person name="Wu L."/>
            <person name="Ma J."/>
        </authorList>
    </citation>
    <scope>NUCLEOTIDE SEQUENCE [LARGE SCALE GENOMIC DNA]</scope>
    <source>
        <strain evidence="2 3">JCM 14560</strain>
    </source>
</reference>
<organism evidence="2 3">
    <name type="scientific">Kitasatospora kazusensis</name>
    <dbReference type="NCBI Taxonomy" id="407974"/>
    <lineage>
        <taxon>Bacteria</taxon>
        <taxon>Bacillati</taxon>
        <taxon>Actinomycetota</taxon>
        <taxon>Actinomycetes</taxon>
        <taxon>Kitasatosporales</taxon>
        <taxon>Streptomycetaceae</taxon>
        <taxon>Kitasatospora</taxon>
    </lineage>
</organism>
<dbReference type="Pfam" id="PF10823">
    <property type="entry name" value="DUF2568"/>
    <property type="match status" value="1"/>
</dbReference>